<dbReference type="PROSITE" id="PS50112">
    <property type="entry name" value="PAS"/>
    <property type="match status" value="1"/>
</dbReference>
<keyword evidence="5 12" id="KW-0378">Hydrolase</keyword>
<dbReference type="FunFam" id="3.30.450.20:FF:000040">
    <property type="entry name" value="Phosphodiesterase"/>
    <property type="match status" value="1"/>
</dbReference>
<dbReference type="PRINTS" id="PR00387">
    <property type="entry name" value="PDIESTERASE1"/>
</dbReference>
<dbReference type="InterPro" id="IPR013767">
    <property type="entry name" value="PAS_fold"/>
</dbReference>
<evidence type="ECO:0000259" key="15">
    <source>
        <dbReference type="PROSITE" id="PS50112"/>
    </source>
</evidence>
<evidence type="ECO:0000256" key="10">
    <source>
        <dbReference type="PIRSR" id="PIRSR623088-2"/>
    </source>
</evidence>
<dbReference type="PROSITE" id="PS00126">
    <property type="entry name" value="PDEASE_I_1"/>
    <property type="match status" value="1"/>
</dbReference>
<evidence type="ECO:0000259" key="16">
    <source>
        <dbReference type="PROSITE" id="PS51845"/>
    </source>
</evidence>
<feature type="binding site" evidence="10">
    <location>
        <begin position="465"/>
        <end position="469"/>
    </location>
    <ligand>
        <name>AMP</name>
        <dbReference type="ChEBI" id="CHEBI:456215"/>
    </ligand>
</feature>
<feature type="binding site" evidence="11">
    <location>
        <position position="506"/>
    </location>
    <ligand>
        <name>Zn(2+)</name>
        <dbReference type="ChEBI" id="CHEBI:29105"/>
        <label>2</label>
    </ligand>
</feature>
<evidence type="ECO:0000256" key="11">
    <source>
        <dbReference type="PIRSR" id="PIRSR623088-3"/>
    </source>
</evidence>
<keyword evidence="4 11" id="KW-0479">Metal-binding</keyword>
<feature type="chain" id="PRO_5025361002" description="Phosphodiesterase" evidence="14">
    <location>
        <begin position="35"/>
        <end position="735"/>
    </location>
</feature>
<keyword evidence="18" id="KW-1185">Reference proteome</keyword>
<dbReference type="InterPro" id="IPR023088">
    <property type="entry name" value="PDEase"/>
</dbReference>
<dbReference type="Pfam" id="PF23198">
    <property type="entry name" value="PDE8A_N"/>
    <property type="match status" value="1"/>
</dbReference>
<dbReference type="Proteomes" id="UP000472264">
    <property type="component" value="Chromosome 3"/>
</dbReference>
<feature type="compositionally biased region" description="Low complexity" evidence="13">
    <location>
        <begin position="272"/>
        <end position="282"/>
    </location>
</feature>
<dbReference type="GO" id="GO:0046872">
    <property type="term" value="F:metal ion binding"/>
    <property type="evidence" value="ECO:0007669"/>
    <property type="project" value="UniProtKB-KW"/>
</dbReference>
<feature type="binding site" evidence="10">
    <location>
        <position position="632"/>
    </location>
    <ligand>
        <name>AMP</name>
        <dbReference type="ChEBI" id="CHEBI:456215"/>
    </ligand>
</feature>
<evidence type="ECO:0000256" key="4">
    <source>
        <dbReference type="ARBA" id="ARBA00022723"/>
    </source>
</evidence>
<evidence type="ECO:0000313" key="17">
    <source>
        <dbReference type="Ensembl" id="ENSENLP00000034682.1"/>
    </source>
</evidence>
<dbReference type="SUPFAM" id="SSF55785">
    <property type="entry name" value="PYP-like sensor domain (PAS domain)"/>
    <property type="match status" value="1"/>
</dbReference>
<evidence type="ECO:0000256" key="8">
    <source>
        <dbReference type="ARBA" id="ARBA00066220"/>
    </source>
</evidence>
<dbReference type="PROSITE" id="PS51845">
    <property type="entry name" value="PDEASE_I_2"/>
    <property type="match status" value="1"/>
</dbReference>
<keyword evidence="3" id="KW-0597">Phosphoprotein</keyword>
<evidence type="ECO:0000256" key="13">
    <source>
        <dbReference type="SAM" id="MobiDB-lite"/>
    </source>
</evidence>
<dbReference type="Pfam" id="PF00989">
    <property type="entry name" value="PAS"/>
    <property type="match status" value="1"/>
</dbReference>
<dbReference type="Pfam" id="PF00233">
    <property type="entry name" value="PDEase_I"/>
    <property type="match status" value="1"/>
</dbReference>
<feature type="binding site" evidence="11">
    <location>
        <position position="469"/>
    </location>
    <ligand>
        <name>Zn(2+)</name>
        <dbReference type="ChEBI" id="CHEBI:29105"/>
        <label>1</label>
    </ligand>
</feature>
<comment type="cofactor">
    <cofactor evidence="12">
        <name>a divalent metal cation</name>
        <dbReference type="ChEBI" id="CHEBI:60240"/>
    </cofactor>
    <text evidence="12">Binds 2 divalent metal cations per subunit. Site 1 may preferentially bind zinc ions, while site 2 has a preference for magnesium and/or manganese ions.</text>
</comment>
<feature type="domain" description="PDEase" evidence="16">
    <location>
        <begin position="389"/>
        <end position="726"/>
    </location>
</feature>
<dbReference type="GO" id="GO:0007165">
    <property type="term" value="P:signal transduction"/>
    <property type="evidence" value="ECO:0007669"/>
    <property type="project" value="InterPro"/>
</dbReference>
<dbReference type="CDD" id="cd00077">
    <property type="entry name" value="HDc"/>
    <property type="match status" value="1"/>
</dbReference>
<feature type="binding site" evidence="10">
    <location>
        <position position="684"/>
    </location>
    <ligand>
        <name>AMP</name>
        <dbReference type="ChEBI" id="CHEBI:456215"/>
    </ligand>
</feature>
<keyword evidence="6" id="KW-0114">cAMP</keyword>
<gene>
    <name evidence="17" type="primary">pde8a</name>
</gene>
<feature type="binding site" evidence="11">
    <location>
        <position position="505"/>
    </location>
    <ligand>
        <name>Zn(2+)</name>
        <dbReference type="ChEBI" id="CHEBI:29105"/>
        <label>1</label>
    </ligand>
</feature>
<proteinExistence type="inferred from homology"/>
<dbReference type="InterPro" id="IPR000014">
    <property type="entry name" value="PAS"/>
</dbReference>
<comment type="similarity">
    <text evidence="2">Belongs to the cyclic nucleotide phosphodiesterase family. PDE8 subfamily.</text>
</comment>
<feature type="binding site" evidence="11">
    <location>
        <position position="506"/>
    </location>
    <ligand>
        <name>Zn(2+)</name>
        <dbReference type="ChEBI" id="CHEBI:29105"/>
        <label>1</label>
    </ligand>
</feature>
<evidence type="ECO:0000256" key="7">
    <source>
        <dbReference type="ARBA" id="ARBA00057856"/>
    </source>
</evidence>
<reference evidence="17" key="1">
    <citation type="submission" date="2021-04" db="EMBL/GenBank/DDBJ databases">
        <authorList>
            <consortium name="Wellcome Sanger Institute Data Sharing"/>
        </authorList>
    </citation>
    <scope>NUCLEOTIDE SEQUENCE [LARGE SCALE GENOMIC DNA]</scope>
</reference>
<evidence type="ECO:0000313" key="18">
    <source>
        <dbReference type="Proteomes" id="UP000472264"/>
    </source>
</evidence>
<dbReference type="AlphaFoldDB" id="A0A665VTI8"/>
<keyword evidence="14" id="KW-0732">Signal</keyword>
<dbReference type="SMART" id="SM00471">
    <property type="entry name" value="HDc"/>
    <property type="match status" value="1"/>
</dbReference>
<feature type="binding site" evidence="11">
    <location>
        <position position="632"/>
    </location>
    <ligand>
        <name>Zn(2+)</name>
        <dbReference type="ChEBI" id="CHEBI:29105"/>
        <label>1</label>
    </ligand>
</feature>
<accession>A0A665VTI8</accession>
<evidence type="ECO:0000256" key="6">
    <source>
        <dbReference type="ARBA" id="ARBA00023149"/>
    </source>
</evidence>
<dbReference type="GO" id="GO:0070374">
    <property type="term" value="P:positive regulation of ERK1 and ERK2 cascade"/>
    <property type="evidence" value="ECO:0007669"/>
    <property type="project" value="UniProtKB-ARBA"/>
</dbReference>
<reference evidence="17" key="2">
    <citation type="submission" date="2025-08" db="UniProtKB">
        <authorList>
            <consortium name="Ensembl"/>
        </authorList>
    </citation>
    <scope>IDENTIFICATION</scope>
</reference>
<dbReference type="InterPro" id="IPR002073">
    <property type="entry name" value="PDEase_catalytic_dom"/>
</dbReference>
<dbReference type="Gene3D" id="3.30.450.20">
    <property type="entry name" value="PAS domain"/>
    <property type="match status" value="1"/>
</dbReference>
<evidence type="ECO:0000256" key="9">
    <source>
        <dbReference type="PIRSR" id="PIRSR623088-1"/>
    </source>
</evidence>
<protein>
    <recommendedName>
        <fullName evidence="12">Phosphodiesterase</fullName>
        <ecNumber evidence="12">3.1.4.-</ecNumber>
    </recommendedName>
</protein>
<dbReference type="EC" id="3.1.4.-" evidence="12"/>
<evidence type="ECO:0000256" key="14">
    <source>
        <dbReference type="SAM" id="SignalP"/>
    </source>
</evidence>
<feature type="region of interest" description="Disordered" evidence="13">
    <location>
        <begin position="256"/>
        <end position="291"/>
    </location>
</feature>
<dbReference type="SMART" id="SM00091">
    <property type="entry name" value="PAS"/>
    <property type="match status" value="1"/>
</dbReference>
<dbReference type="InterPro" id="IPR023174">
    <property type="entry name" value="PDEase_CS"/>
</dbReference>
<reference evidence="17" key="3">
    <citation type="submission" date="2025-09" db="UniProtKB">
        <authorList>
            <consortium name="Ensembl"/>
        </authorList>
    </citation>
    <scope>IDENTIFICATION</scope>
</reference>
<feature type="active site" description="Proton donor" evidence="9">
    <location>
        <position position="465"/>
    </location>
</feature>
<comment type="pathway">
    <text evidence="1">Purine metabolism; 3',5'-cyclic AMP degradation; AMP from 3',5'-cyclic AMP: step 1/1.</text>
</comment>
<evidence type="ECO:0000256" key="12">
    <source>
        <dbReference type="RuleBase" id="RU363067"/>
    </source>
</evidence>
<dbReference type="InterPro" id="IPR057304">
    <property type="entry name" value="PDE8-like_REC_N"/>
</dbReference>
<evidence type="ECO:0000256" key="1">
    <source>
        <dbReference type="ARBA" id="ARBA00004703"/>
    </source>
</evidence>
<dbReference type="Gene3D" id="1.10.1300.10">
    <property type="entry name" value="3'5'-cyclic nucleotide phosphodiesterase, catalytic domain"/>
    <property type="match status" value="1"/>
</dbReference>
<dbReference type="UniPathway" id="UPA00762">
    <property type="reaction ID" value="UER00747"/>
</dbReference>
<evidence type="ECO:0000256" key="2">
    <source>
        <dbReference type="ARBA" id="ARBA00006437"/>
    </source>
</evidence>
<dbReference type="CDD" id="cd00130">
    <property type="entry name" value="PAS"/>
    <property type="match status" value="1"/>
</dbReference>
<dbReference type="InterPro" id="IPR035965">
    <property type="entry name" value="PAS-like_dom_sf"/>
</dbReference>
<evidence type="ECO:0000256" key="5">
    <source>
        <dbReference type="ARBA" id="ARBA00022801"/>
    </source>
</evidence>
<dbReference type="FunFam" id="1.10.1300.10:FF:000002">
    <property type="entry name" value="Phosphodiesterase"/>
    <property type="match status" value="1"/>
</dbReference>
<evidence type="ECO:0000256" key="3">
    <source>
        <dbReference type="ARBA" id="ARBA00022553"/>
    </source>
</evidence>
<dbReference type="GO" id="GO:0006355">
    <property type="term" value="P:regulation of DNA-templated transcription"/>
    <property type="evidence" value="ECO:0007669"/>
    <property type="project" value="InterPro"/>
</dbReference>
<dbReference type="InterPro" id="IPR036971">
    <property type="entry name" value="PDEase_catalytic_dom_sf"/>
</dbReference>
<sequence>MLAERQHALNGWFDGSSSQYLFFSLFLQVLLVFAKEDSQSNGFCWACEKANFRCSMARTPESALECFLEKHHDLIIIDHRHSRHFDAEALCRSIRVVSSSENTVIVAVVKRYVQFADPPLPLCPFLRYVENANMMACYNELLQLEHGEVRSQFKLRAGNAIFTAMEQSQEAIEITSEDQVIQYVNPAYESITGYQQGELIGKEIIEVPKSEKNKPDLLETINSCIRKGKEWQGIYYAKKKNGDSIQQNVKITPVIGQGGKYKDRRKGSLDVRSTTSRGSDGSSQRRHSSMARIHSMTIEAPITKVINIINAAQESSPMPVAEALDRVLEILRTTELYSPQLGTKDEDPHTNDLVGGLMTDGLRRLSGNEYIFSTKQPHHIPGQLTTPLSLNDIPPRIAQTMENEDSWDFDIFNLEAATMKQPLTYLGLKIFSRFGVCEFLNCPEATLRSWLQVIEANYHSSNSYHNSSHAADVLHATAYFLCKERVKQSLDPIDEVAALIAATVHDVDHPGRTNSFLCNAGSELAILYNDTAVLESHHAALAFQITTRDDKCNIFKNIERNEYRTLRQAIIDMVLATEMTKHFEHVNKFVNSINKPLAKDDETGSGLESVKSILTSPENRILVKRMLIKCADISNPCRALELCIEWAGRISEEYFAQTDEEKRQGLPVVMPVFDRKTCSIPKSQISFIDYFITDMFDAWDAFADLPNLMQHLDNNFKYWKGLDEKKLHNLRPPPE</sequence>
<feature type="domain" description="PAS" evidence="15">
    <location>
        <begin position="157"/>
        <end position="228"/>
    </location>
</feature>
<feature type="signal peptide" evidence="14">
    <location>
        <begin position="1"/>
        <end position="34"/>
    </location>
</feature>
<dbReference type="InterPro" id="IPR003607">
    <property type="entry name" value="HD/PDEase_dom"/>
</dbReference>
<comment type="function">
    <text evidence="7">Hydrolyzes the second messenger cAMP, which is a key regulator of many important physiological processes. May be involved in maintaining basal levels of the cyclic nucleotide and/or in the cAMP regulation of germ cell development. Binding to RAF1 reduces RAF1 'Ser-259' inhibitory-phosphorylation and stimulates RAF1-dependent EGF-activated ERK-signaling. Protects against cell death induced by hydrogen peroxide and staurosporine.</text>
</comment>
<dbReference type="GO" id="GO:0071364">
    <property type="term" value="P:cellular response to epidermal growth factor stimulus"/>
    <property type="evidence" value="ECO:0007669"/>
    <property type="project" value="UniProtKB-ARBA"/>
</dbReference>
<dbReference type="GO" id="GO:0004115">
    <property type="term" value="F:3',5'-cyclic-AMP phosphodiesterase activity"/>
    <property type="evidence" value="ECO:0007669"/>
    <property type="project" value="UniProtKB-ARBA"/>
</dbReference>
<comment type="subunit">
    <text evidence="8">Interacts with RAF1. The interaction promotes RAF1 activity.</text>
</comment>
<name>A0A665VTI8_ECHNA</name>
<dbReference type="PANTHER" id="PTHR11347">
    <property type="entry name" value="CYCLIC NUCLEOTIDE PHOSPHODIESTERASE"/>
    <property type="match status" value="1"/>
</dbReference>
<dbReference type="NCBIfam" id="TIGR00229">
    <property type="entry name" value="sensory_box"/>
    <property type="match status" value="1"/>
</dbReference>
<dbReference type="Ensembl" id="ENSENLT00000035627.1">
    <property type="protein sequence ID" value="ENSENLP00000034682.1"/>
    <property type="gene ID" value="ENSENLG00000012890.1"/>
</dbReference>
<organism evidence="17 18">
    <name type="scientific">Echeneis naucrates</name>
    <name type="common">Live sharksucker</name>
    <dbReference type="NCBI Taxonomy" id="173247"/>
    <lineage>
        <taxon>Eukaryota</taxon>
        <taxon>Metazoa</taxon>
        <taxon>Chordata</taxon>
        <taxon>Craniata</taxon>
        <taxon>Vertebrata</taxon>
        <taxon>Euteleostomi</taxon>
        <taxon>Actinopterygii</taxon>
        <taxon>Neopterygii</taxon>
        <taxon>Teleostei</taxon>
        <taxon>Neoteleostei</taxon>
        <taxon>Acanthomorphata</taxon>
        <taxon>Carangaria</taxon>
        <taxon>Carangiformes</taxon>
        <taxon>Echeneidae</taxon>
        <taxon>Echeneis</taxon>
    </lineage>
</organism>
<feature type="binding site" evidence="10">
    <location>
        <position position="506"/>
    </location>
    <ligand>
        <name>AMP</name>
        <dbReference type="ChEBI" id="CHEBI:456215"/>
    </ligand>
</feature>
<dbReference type="GO" id="GO:0006198">
    <property type="term" value="P:cAMP catabolic process"/>
    <property type="evidence" value="ECO:0007669"/>
    <property type="project" value="UniProtKB-UniPathway"/>
</dbReference>
<dbReference type="SUPFAM" id="SSF109604">
    <property type="entry name" value="HD-domain/PDEase-like"/>
    <property type="match status" value="1"/>
</dbReference>